<protein>
    <submittedName>
        <fullName evidence="1">Uncharacterized protein</fullName>
    </submittedName>
</protein>
<name>A0A481YT44_9VIRU</name>
<evidence type="ECO:0000313" key="1">
    <source>
        <dbReference type="EMBL" id="QBK86160.1"/>
    </source>
</evidence>
<reference evidence="1" key="1">
    <citation type="journal article" date="2019" name="MBio">
        <title>Virus Genomes from Deep Sea Sediments Expand the Ocean Megavirome and Support Independent Origins of Viral Gigantism.</title>
        <authorList>
            <person name="Backstrom D."/>
            <person name="Yutin N."/>
            <person name="Jorgensen S.L."/>
            <person name="Dharamshi J."/>
            <person name="Homa F."/>
            <person name="Zaremba-Niedwiedzka K."/>
            <person name="Spang A."/>
            <person name="Wolf Y.I."/>
            <person name="Koonin E.V."/>
            <person name="Ettema T.J."/>
        </authorList>
    </citation>
    <scope>NUCLEOTIDE SEQUENCE</scope>
</reference>
<accession>A0A481YT44</accession>
<gene>
    <name evidence="1" type="ORF">LCMAC101_07550</name>
</gene>
<proteinExistence type="predicted"/>
<dbReference type="EMBL" id="MK500331">
    <property type="protein sequence ID" value="QBK86160.1"/>
    <property type="molecule type" value="Genomic_DNA"/>
</dbReference>
<organism evidence="1">
    <name type="scientific">Marseillevirus LCMAC101</name>
    <dbReference type="NCBI Taxonomy" id="2506602"/>
    <lineage>
        <taxon>Viruses</taxon>
        <taxon>Varidnaviria</taxon>
        <taxon>Bamfordvirae</taxon>
        <taxon>Nucleocytoviricota</taxon>
        <taxon>Megaviricetes</taxon>
        <taxon>Pimascovirales</taxon>
        <taxon>Pimascovirales incertae sedis</taxon>
        <taxon>Marseilleviridae</taxon>
    </lineage>
</organism>
<sequence length="82" mass="8486">MSGISREKAPVPRGAKAISILGVMTETGGTISRTSLGAQIKESTVTSKLTLSPSSQGGYFEEDTHLTAGFCGLSITKAINLQ</sequence>